<evidence type="ECO:0000259" key="9">
    <source>
        <dbReference type="Pfam" id="PF26540"/>
    </source>
</evidence>
<organism evidence="10 11">
    <name type="scientific">Caenimonas aquaedulcis</name>
    <dbReference type="NCBI Taxonomy" id="2793270"/>
    <lineage>
        <taxon>Bacteria</taxon>
        <taxon>Pseudomonadati</taxon>
        <taxon>Pseudomonadota</taxon>
        <taxon>Betaproteobacteria</taxon>
        <taxon>Burkholderiales</taxon>
        <taxon>Comamonadaceae</taxon>
        <taxon>Caenimonas</taxon>
    </lineage>
</organism>
<sequence>MSDCLPIEPAAPKARRSRQARAVWGSRTVTIGGDAPVRIQSMTNTDTVDAIGTAIQVKELAIAGSELVRITVNTPEAAAQVPYIREQLDRMGIDVPLVGDFHYNGHRLLTDYPDCAQALSKYRINPGNVGKGDKRDRQFGQMIEAAMRWNKVVRIGVNWGSLDQELLAHLMDVNSARAQPWEAKSVMYEALISSAVESAHRAVEMGMDANQIILSCKVSGVQDLVSVYRELAKRCDYALHLGLTEAGMGTKGTVASSVALGILLQEGIGDTIRVSLTPQPGESRTQEVVIASEIIQSLGLRSFVPSVTACPGCGRTTSTTFQELAKQIDDHLRANMPVWREKYPGVEKMKVAVMGCIVNGPGESKHADIGISLPGNGEAPAAPVFIDGEKALTLRGDNIANEFHQLVENYVEKRFGHPEVAEHA</sequence>
<dbReference type="NCBIfam" id="TIGR00612">
    <property type="entry name" value="ispG_gcpE"/>
    <property type="match status" value="1"/>
</dbReference>
<dbReference type="PANTHER" id="PTHR30454:SF0">
    <property type="entry name" value="4-HYDROXY-3-METHYLBUT-2-EN-1-YL DIPHOSPHATE SYNTHASE (FERREDOXIN), CHLOROPLASTIC"/>
    <property type="match status" value="1"/>
</dbReference>
<gene>
    <name evidence="7 10" type="primary">ispG</name>
    <name evidence="10" type="synonym">gcpE</name>
    <name evidence="10" type="ORF">I5803_02165</name>
</gene>
<dbReference type="Proteomes" id="UP000651050">
    <property type="component" value="Unassembled WGS sequence"/>
</dbReference>
<feature type="domain" description="IspG C-terminal" evidence="9">
    <location>
        <begin position="307"/>
        <end position="408"/>
    </location>
</feature>
<comment type="caution">
    <text evidence="10">The sequence shown here is derived from an EMBL/GenBank/DDBJ whole genome shotgun (WGS) entry which is preliminary data.</text>
</comment>
<comment type="catalytic activity">
    <reaction evidence="7">
        <text>(2E)-4-hydroxy-3-methylbut-2-enyl diphosphate + oxidized [flavodoxin] + H2O + 2 H(+) = 2-C-methyl-D-erythritol 2,4-cyclic diphosphate + reduced [flavodoxin]</text>
        <dbReference type="Rhea" id="RHEA:43604"/>
        <dbReference type="Rhea" id="RHEA-COMP:10622"/>
        <dbReference type="Rhea" id="RHEA-COMP:10623"/>
        <dbReference type="ChEBI" id="CHEBI:15377"/>
        <dbReference type="ChEBI" id="CHEBI:15378"/>
        <dbReference type="ChEBI" id="CHEBI:57618"/>
        <dbReference type="ChEBI" id="CHEBI:58210"/>
        <dbReference type="ChEBI" id="CHEBI:58483"/>
        <dbReference type="ChEBI" id="CHEBI:128753"/>
        <dbReference type="EC" id="1.17.7.3"/>
    </reaction>
</comment>
<feature type="binding site" evidence="7">
    <location>
        <position position="356"/>
    </location>
    <ligand>
        <name>[4Fe-4S] cluster</name>
        <dbReference type="ChEBI" id="CHEBI:49883"/>
    </ligand>
</feature>
<dbReference type="SUPFAM" id="SSF56014">
    <property type="entry name" value="Nitrite and sulphite reductase 4Fe-4S domain-like"/>
    <property type="match status" value="1"/>
</dbReference>
<keyword evidence="5 7" id="KW-0411">Iron-sulfur</keyword>
<comment type="similarity">
    <text evidence="7">Belongs to the IspG family.</text>
</comment>
<evidence type="ECO:0000256" key="4">
    <source>
        <dbReference type="ARBA" id="ARBA00023004"/>
    </source>
</evidence>
<evidence type="ECO:0000259" key="8">
    <source>
        <dbReference type="Pfam" id="PF04551"/>
    </source>
</evidence>
<dbReference type="GO" id="GO:0019288">
    <property type="term" value="P:isopentenyl diphosphate biosynthetic process, methylerythritol 4-phosphate pathway"/>
    <property type="evidence" value="ECO:0007669"/>
    <property type="project" value="UniProtKB-UniRule"/>
</dbReference>
<dbReference type="RefSeq" id="WP_196984780.1">
    <property type="nucleotide sequence ID" value="NZ_JADWYS010000001.1"/>
</dbReference>
<comment type="pathway">
    <text evidence="7">Isoprenoid biosynthesis; isopentenyl diphosphate biosynthesis via DXP pathway; isopentenyl diphosphate from 1-deoxy-D-xylulose 5-phosphate: step 5/6.</text>
</comment>
<dbReference type="Gene3D" id="3.30.413.10">
    <property type="entry name" value="Sulfite Reductase Hemoprotein, domain 1"/>
    <property type="match status" value="1"/>
</dbReference>
<keyword evidence="11" id="KW-1185">Reference proteome</keyword>
<keyword evidence="6 7" id="KW-0414">Isoprene biosynthesis</keyword>
<reference evidence="10" key="1">
    <citation type="submission" date="2020-11" db="EMBL/GenBank/DDBJ databases">
        <title>Bacterial whole genome sequence for Caenimonas sp. DR4.4.</title>
        <authorList>
            <person name="Le V."/>
            <person name="Ko S.-R."/>
            <person name="Ahn C.-Y."/>
            <person name="Oh H.-M."/>
        </authorList>
    </citation>
    <scope>NUCLEOTIDE SEQUENCE</scope>
    <source>
        <strain evidence="10">DR4.4</strain>
    </source>
</reference>
<protein>
    <recommendedName>
        <fullName evidence="7">4-hydroxy-3-methylbut-2-en-1-yl diphosphate synthase (flavodoxin)</fullName>
        <ecNumber evidence="7">1.17.7.3</ecNumber>
    </recommendedName>
    <alternativeName>
        <fullName evidence="7">1-hydroxy-2-methyl-2-(E)-butenyl 4-diphosphate synthase</fullName>
    </alternativeName>
</protein>
<feature type="binding site" evidence="7">
    <location>
        <position position="310"/>
    </location>
    <ligand>
        <name>[4Fe-4S] cluster</name>
        <dbReference type="ChEBI" id="CHEBI:49883"/>
    </ligand>
</feature>
<dbReference type="EC" id="1.17.7.3" evidence="7"/>
<dbReference type="FunFam" id="3.30.413.10:FF:000012">
    <property type="entry name" value="4-hydroxy-3-methylbut-2-en-1-yl diphosphate synthase (flavodoxin)"/>
    <property type="match status" value="1"/>
</dbReference>
<evidence type="ECO:0000256" key="1">
    <source>
        <dbReference type="ARBA" id="ARBA00022485"/>
    </source>
</evidence>
<dbReference type="EMBL" id="JADWYS010000001">
    <property type="protein sequence ID" value="MBG9386817.1"/>
    <property type="molecule type" value="Genomic_DNA"/>
</dbReference>
<proteinExistence type="inferred from homology"/>
<comment type="cofactor">
    <cofactor evidence="7">
        <name>[4Fe-4S] cluster</name>
        <dbReference type="ChEBI" id="CHEBI:49883"/>
    </cofactor>
    <text evidence="7">Binds 1 [4Fe-4S] cluster.</text>
</comment>
<feature type="binding site" evidence="7">
    <location>
        <position position="363"/>
    </location>
    <ligand>
        <name>[4Fe-4S] cluster</name>
        <dbReference type="ChEBI" id="CHEBI:49883"/>
    </ligand>
</feature>
<evidence type="ECO:0000256" key="2">
    <source>
        <dbReference type="ARBA" id="ARBA00022723"/>
    </source>
</evidence>
<dbReference type="InterPro" id="IPR058578">
    <property type="entry name" value="IspG_TIM"/>
</dbReference>
<evidence type="ECO:0000313" key="10">
    <source>
        <dbReference type="EMBL" id="MBG9386817.1"/>
    </source>
</evidence>
<dbReference type="Pfam" id="PF04551">
    <property type="entry name" value="GcpE"/>
    <property type="match status" value="1"/>
</dbReference>
<dbReference type="GO" id="GO:0016114">
    <property type="term" value="P:terpenoid biosynthetic process"/>
    <property type="evidence" value="ECO:0007669"/>
    <property type="project" value="InterPro"/>
</dbReference>
<dbReference type="Gene3D" id="3.20.20.20">
    <property type="entry name" value="Dihydropteroate synthase-like"/>
    <property type="match status" value="1"/>
</dbReference>
<dbReference type="GO" id="GO:0051539">
    <property type="term" value="F:4 iron, 4 sulfur cluster binding"/>
    <property type="evidence" value="ECO:0007669"/>
    <property type="project" value="UniProtKB-UniRule"/>
</dbReference>
<dbReference type="InterPro" id="IPR045854">
    <property type="entry name" value="NO2/SO3_Rdtase_4Fe4S_sf"/>
</dbReference>
<accession>A0A931H1G1</accession>
<dbReference type="GO" id="GO:0046429">
    <property type="term" value="F:4-hydroxy-3-methylbut-2-en-1-yl diphosphate synthase activity (ferredoxin)"/>
    <property type="evidence" value="ECO:0007669"/>
    <property type="project" value="UniProtKB-UniRule"/>
</dbReference>
<dbReference type="Pfam" id="PF26540">
    <property type="entry name" value="GcpE_C"/>
    <property type="match status" value="1"/>
</dbReference>
<evidence type="ECO:0000256" key="3">
    <source>
        <dbReference type="ARBA" id="ARBA00023002"/>
    </source>
</evidence>
<dbReference type="GO" id="GO:0141197">
    <property type="term" value="F:4-hydroxy-3-methylbut-2-enyl-diphosphate synthase activity (flavodoxin)"/>
    <property type="evidence" value="ECO:0007669"/>
    <property type="project" value="UniProtKB-EC"/>
</dbReference>
<feature type="domain" description="IspG TIM-barrel" evidence="8">
    <location>
        <begin position="28"/>
        <end position="290"/>
    </location>
</feature>
<evidence type="ECO:0000256" key="6">
    <source>
        <dbReference type="ARBA" id="ARBA00023229"/>
    </source>
</evidence>
<feature type="binding site" evidence="7">
    <location>
        <position position="313"/>
    </location>
    <ligand>
        <name>[4Fe-4S] cluster</name>
        <dbReference type="ChEBI" id="CHEBI:49883"/>
    </ligand>
</feature>
<dbReference type="AlphaFoldDB" id="A0A931H1G1"/>
<dbReference type="PANTHER" id="PTHR30454">
    <property type="entry name" value="4-HYDROXY-3-METHYLBUT-2-EN-1-YL DIPHOSPHATE SYNTHASE"/>
    <property type="match status" value="1"/>
</dbReference>
<keyword evidence="3 7" id="KW-0560">Oxidoreductase</keyword>
<dbReference type="InterPro" id="IPR016425">
    <property type="entry name" value="IspG_bac"/>
</dbReference>
<dbReference type="InterPro" id="IPR011005">
    <property type="entry name" value="Dihydropteroate_synth-like_sf"/>
</dbReference>
<keyword evidence="2 7" id="KW-0479">Metal-binding</keyword>
<dbReference type="HAMAP" id="MF_00159">
    <property type="entry name" value="IspG"/>
    <property type="match status" value="1"/>
</dbReference>
<name>A0A931H1G1_9BURK</name>
<dbReference type="PIRSF" id="PIRSF004640">
    <property type="entry name" value="IspG"/>
    <property type="match status" value="1"/>
</dbReference>
<dbReference type="NCBIfam" id="NF001540">
    <property type="entry name" value="PRK00366.1"/>
    <property type="match status" value="1"/>
</dbReference>
<dbReference type="GO" id="GO:0005506">
    <property type="term" value="F:iron ion binding"/>
    <property type="evidence" value="ECO:0007669"/>
    <property type="project" value="InterPro"/>
</dbReference>
<evidence type="ECO:0000313" key="11">
    <source>
        <dbReference type="Proteomes" id="UP000651050"/>
    </source>
</evidence>
<evidence type="ECO:0000256" key="5">
    <source>
        <dbReference type="ARBA" id="ARBA00023014"/>
    </source>
</evidence>
<dbReference type="InterPro" id="IPR004588">
    <property type="entry name" value="IspG_bac-typ"/>
</dbReference>
<keyword evidence="1 7" id="KW-0004">4Fe-4S</keyword>
<comment type="function">
    <text evidence="7">Converts 2C-methyl-D-erythritol 2,4-cyclodiphosphate (ME-2,4cPP) into 1-hydroxy-2-methyl-2-(E)-butenyl 4-diphosphate.</text>
</comment>
<dbReference type="InterPro" id="IPR058579">
    <property type="entry name" value="IspG_C"/>
</dbReference>
<keyword evidence="4 7" id="KW-0408">Iron</keyword>
<evidence type="ECO:0000256" key="7">
    <source>
        <dbReference type="HAMAP-Rule" id="MF_00159"/>
    </source>
</evidence>